<comment type="subcellular location">
    <subcellularLocation>
        <location evidence="2">Cytoplasm</location>
    </subcellularLocation>
    <subcellularLocation>
        <location evidence="1">Endosome membrane</location>
        <topology evidence="1">Peripheral membrane protein</topology>
    </subcellularLocation>
</comment>
<evidence type="ECO:0000256" key="1">
    <source>
        <dbReference type="ARBA" id="ARBA00004481"/>
    </source>
</evidence>
<keyword evidence="8" id="KW-0472">Membrane</keyword>
<name>A0A9C7URR0_9RHOD</name>
<evidence type="ECO:0000256" key="5">
    <source>
        <dbReference type="ARBA" id="ARBA00022490"/>
    </source>
</evidence>
<dbReference type="InterPro" id="IPR023175">
    <property type="entry name" value="Vta1/CALS_N_sf"/>
</dbReference>
<keyword evidence="5" id="KW-0963">Cytoplasm</keyword>
<protein>
    <recommendedName>
        <fullName evidence="15">Vacuolar protein sorting-associated protein VTA1</fullName>
    </recommendedName>
</protein>
<dbReference type="Pfam" id="PF18097">
    <property type="entry name" value="Vta1_C"/>
    <property type="match status" value="1"/>
</dbReference>
<evidence type="ECO:0000313" key="14">
    <source>
        <dbReference type="Proteomes" id="UP001061958"/>
    </source>
</evidence>
<evidence type="ECO:0000259" key="10">
    <source>
        <dbReference type="Pfam" id="PF04652"/>
    </source>
</evidence>
<comment type="caution">
    <text evidence="13">The sequence shown here is derived from an EMBL/GenBank/DDBJ whole genome shotgun (WGS) entry which is preliminary data.</text>
</comment>
<dbReference type="Gene3D" id="1.25.40.270">
    <property type="entry name" value="Vacuolar protein sorting-associated protein vta1"/>
    <property type="match status" value="1"/>
</dbReference>
<evidence type="ECO:0000256" key="4">
    <source>
        <dbReference type="ARBA" id="ARBA00022448"/>
    </source>
</evidence>
<feature type="domain" description="Vta1 C-terminal" evidence="11">
    <location>
        <begin position="270"/>
        <end position="306"/>
    </location>
</feature>
<dbReference type="OrthoDB" id="5890at2759"/>
<dbReference type="AlphaFoldDB" id="A0A9C7URR0"/>
<dbReference type="PANTHER" id="PTHR46009">
    <property type="entry name" value="VACUOLAR PROTEIN SORTING-ASSOCIATED PROTEIN VTA1 HOMOLOG"/>
    <property type="match status" value="1"/>
</dbReference>
<evidence type="ECO:0000313" key="13">
    <source>
        <dbReference type="EMBL" id="GJQ12925.1"/>
    </source>
</evidence>
<dbReference type="GO" id="GO:0005771">
    <property type="term" value="C:multivesicular body"/>
    <property type="evidence" value="ECO:0007669"/>
    <property type="project" value="TreeGrafter"/>
</dbReference>
<sequence>MSTSWPPSLKPLAKYLVRAKEVEQIDPLVAYACRFYACELGLKLRDKKDPDASKFMKGLIEKCEQDKAKLGDTTRLKEHLQEFAFKVFLRADTEDRNGNATRTTVRTFYAAFCFLEVLNSLGEPSDDIKQKMKYCKFKVADISRCLREGIKPIPGPPDSQTESKYETTTRQDLSLIMQEPGNSSSPETNIKDFQDSHNEGKPSEGSSNEVEEDSYPDLRADVDSYPANMETNNLHSTANETSIIPDNVDNYRLAENYESTNTRNQYGRVQSILEAQKHAKNASSALDFQDVNSAIKELEDALSLLRQCK</sequence>
<keyword evidence="6" id="KW-0967">Endosome</keyword>
<dbReference type="PANTHER" id="PTHR46009:SF1">
    <property type="entry name" value="VACUOLAR PROTEIN SORTING-ASSOCIATED PROTEIN VTA1 HOMOLOG"/>
    <property type="match status" value="1"/>
</dbReference>
<dbReference type="GO" id="GO:0010008">
    <property type="term" value="C:endosome membrane"/>
    <property type="evidence" value="ECO:0007669"/>
    <property type="project" value="UniProtKB-SubCell"/>
</dbReference>
<keyword evidence="7" id="KW-0653">Protein transport</keyword>
<reference evidence="13" key="2">
    <citation type="submission" date="2022-01" db="EMBL/GenBank/DDBJ databases">
        <authorList>
            <person name="Hirooka S."/>
            <person name="Miyagishima S.Y."/>
        </authorList>
    </citation>
    <scope>NUCLEOTIDE SEQUENCE</scope>
    <source>
        <strain evidence="13">NBRC 102759</strain>
    </source>
</reference>
<dbReference type="GO" id="GO:0015031">
    <property type="term" value="P:protein transport"/>
    <property type="evidence" value="ECO:0007669"/>
    <property type="project" value="UniProtKB-KW"/>
</dbReference>
<evidence type="ECO:0000256" key="9">
    <source>
        <dbReference type="SAM" id="MobiDB-lite"/>
    </source>
</evidence>
<reference evidence="13" key="1">
    <citation type="journal article" date="2022" name="Proc. Natl. Acad. Sci. U.S.A.">
        <title>Life cycle and functional genomics of the unicellular red alga Galdieria for elucidating algal and plant evolution and industrial use.</title>
        <authorList>
            <person name="Hirooka S."/>
            <person name="Itabashi T."/>
            <person name="Ichinose T.M."/>
            <person name="Onuma R."/>
            <person name="Fujiwara T."/>
            <person name="Yamashita S."/>
            <person name="Jong L.W."/>
            <person name="Tomita R."/>
            <person name="Iwane A.H."/>
            <person name="Miyagishima S.Y."/>
        </authorList>
    </citation>
    <scope>NUCLEOTIDE SEQUENCE</scope>
    <source>
        <strain evidence="13">NBRC 102759</strain>
    </source>
</reference>
<evidence type="ECO:0008006" key="15">
    <source>
        <dbReference type="Google" id="ProtNLM"/>
    </source>
</evidence>
<keyword evidence="14" id="KW-1185">Reference proteome</keyword>
<dbReference type="InterPro" id="IPR044538">
    <property type="entry name" value="Vta1-like"/>
</dbReference>
<feature type="region of interest" description="Disordered" evidence="9">
    <location>
        <begin position="148"/>
        <end position="223"/>
    </location>
</feature>
<evidence type="ECO:0000259" key="11">
    <source>
        <dbReference type="Pfam" id="PF18097"/>
    </source>
</evidence>
<organism evidence="13 14">
    <name type="scientific">Galdieria partita</name>
    <dbReference type="NCBI Taxonomy" id="83374"/>
    <lineage>
        <taxon>Eukaryota</taxon>
        <taxon>Rhodophyta</taxon>
        <taxon>Bangiophyceae</taxon>
        <taxon>Galdieriales</taxon>
        <taxon>Galdieriaceae</taxon>
        <taxon>Galdieria</taxon>
    </lineage>
</organism>
<dbReference type="InterPro" id="IPR039431">
    <property type="entry name" value="Vta1/CALS_N"/>
</dbReference>
<dbReference type="Pfam" id="PF04652">
    <property type="entry name" value="Vta1"/>
    <property type="match status" value="1"/>
</dbReference>
<evidence type="ECO:0000256" key="8">
    <source>
        <dbReference type="ARBA" id="ARBA00023136"/>
    </source>
</evidence>
<evidence type="ECO:0000256" key="3">
    <source>
        <dbReference type="ARBA" id="ARBA00007895"/>
    </source>
</evidence>
<evidence type="ECO:0000256" key="6">
    <source>
        <dbReference type="ARBA" id="ARBA00022753"/>
    </source>
</evidence>
<keyword evidence="4" id="KW-0813">Transport</keyword>
<proteinExistence type="inferred from homology"/>
<dbReference type="Proteomes" id="UP001061958">
    <property type="component" value="Unassembled WGS sequence"/>
</dbReference>
<gene>
    <name evidence="12" type="ORF">GpartN1_g4108.t1</name>
    <name evidence="13" type="ORF">GpartN1_g4716.t1</name>
</gene>
<evidence type="ECO:0000256" key="2">
    <source>
        <dbReference type="ARBA" id="ARBA00004496"/>
    </source>
</evidence>
<feature type="domain" description="Vta1/callose synthase N-terminal" evidence="10">
    <location>
        <begin position="12"/>
        <end position="148"/>
    </location>
</feature>
<evidence type="ECO:0000256" key="7">
    <source>
        <dbReference type="ARBA" id="ARBA00022927"/>
    </source>
</evidence>
<comment type="similarity">
    <text evidence="3">Belongs to the VTA1 family.</text>
</comment>
<dbReference type="EMBL" id="BQMJ01000032">
    <property type="protein sequence ID" value="GJQ12317.1"/>
    <property type="molecule type" value="Genomic_DNA"/>
</dbReference>
<dbReference type="GO" id="GO:0032511">
    <property type="term" value="P:late endosome to vacuole transport via multivesicular body sorting pathway"/>
    <property type="evidence" value="ECO:0007669"/>
    <property type="project" value="InterPro"/>
</dbReference>
<dbReference type="InterPro" id="IPR041212">
    <property type="entry name" value="Vta1_C"/>
</dbReference>
<dbReference type="Gene3D" id="1.20.5.420">
    <property type="entry name" value="Immunoglobulin FC, subunit C"/>
    <property type="match status" value="1"/>
</dbReference>
<accession>A0A9C7URR0</accession>
<dbReference type="EMBL" id="BQMJ01000038">
    <property type="protein sequence ID" value="GJQ12925.1"/>
    <property type="molecule type" value="Genomic_DNA"/>
</dbReference>
<feature type="compositionally biased region" description="Basic and acidic residues" evidence="9">
    <location>
        <begin position="189"/>
        <end position="202"/>
    </location>
</feature>
<evidence type="ECO:0000313" key="12">
    <source>
        <dbReference type="EMBL" id="GJQ12317.1"/>
    </source>
</evidence>